<dbReference type="OrthoDB" id="9800461at2"/>
<dbReference type="Proteomes" id="UP000316093">
    <property type="component" value="Chromosome"/>
</dbReference>
<sequence length="124" mass="13164">MRMSEKPVAERLQVKNGRTLALVAAPKGLVVEAATAPTAKADVVLAFTPDRKALDKTLAKLPPTLKDGAILWVAYPKLTSTLAVDLSRDLIREVALGAGLDTVAQIAIDADWSALRLKPTSPQP</sequence>
<evidence type="ECO:0000313" key="1">
    <source>
        <dbReference type="EMBL" id="QDE37793.1"/>
    </source>
</evidence>
<dbReference type="EMBL" id="CP041046">
    <property type="protein sequence ID" value="QDE37793.1"/>
    <property type="molecule type" value="Genomic_DNA"/>
</dbReference>
<dbReference type="Pfam" id="PF11253">
    <property type="entry name" value="DUF3052"/>
    <property type="match status" value="1"/>
</dbReference>
<reference evidence="1 2" key="1">
    <citation type="submission" date="2019-06" db="EMBL/GenBank/DDBJ databases">
        <title>A complete genome sequence for Luteibacter pinisoli MAH-14.</title>
        <authorList>
            <person name="Baltrus D.A."/>
        </authorList>
    </citation>
    <scope>NUCLEOTIDE SEQUENCE [LARGE SCALE GENOMIC DNA]</scope>
    <source>
        <strain evidence="1 2">MAH-14</strain>
    </source>
</reference>
<accession>A0A4Y5Z012</accession>
<keyword evidence="2" id="KW-1185">Reference proteome</keyword>
<dbReference type="KEGG" id="lpy:FIV34_00555"/>
<organism evidence="1 2">
    <name type="scientific">Luteibacter pinisoli</name>
    <dbReference type="NCBI Taxonomy" id="2589080"/>
    <lineage>
        <taxon>Bacteria</taxon>
        <taxon>Pseudomonadati</taxon>
        <taxon>Pseudomonadota</taxon>
        <taxon>Gammaproteobacteria</taxon>
        <taxon>Lysobacterales</taxon>
        <taxon>Rhodanobacteraceae</taxon>
        <taxon>Luteibacter</taxon>
    </lineage>
</organism>
<gene>
    <name evidence="1" type="ORF">FIV34_00555</name>
</gene>
<dbReference type="InterPro" id="IPR021412">
    <property type="entry name" value="DUF3052"/>
</dbReference>
<proteinExistence type="predicted"/>
<protein>
    <submittedName>
        <fullName evidence="1">DUF3052 family protein</fullName>
    </submittedName>
</protein>
<dbReference type="AlphaFoldDB" id="A0A4Y5Z012"/>
<evidence type="ECO:0000313" key="2">
    <source>
        <dbReference type="Proteomes" id="UP000316093"/>
    </source>
</evidence>
<name>A0A4Y5Z012_9GAMM</name>